<dbReference type="InterPro" id="IPR004000">
    <property type="entry name" value="Actin"/>
</dbReference>
<evidence type="ECO:0000313" key="4">
    <source>
        <dbReference type="Proteomes" id="UP000310189"/>
    </source>
</evidence>
<organism evidence="3 4">
    <name type="scientific">Wallemia hederae</name>
    <dbReference type="NCBI Taxonomy" id="1540922"/>
    <lineage>
        <taxon>Eukaryota</taxon>
        <taxon>Fungi</taxon>
        <taxon>Dikarya</taxon>
        <taxon>Basidiomycota</taxon>
        <taxon>Wallemiomycotina</taxon>
        <taxon>Wallemiomycetes</taxon>
        <taxon>Wallemiales</taxon>
        <taxon>Wallemiaceae</taxon>
        <taxon>Wallemia</taxon>
    </lineage>
</organism>
<evidence type="ECO:0000313" key="3">
    <source>
        <dbReference type="EMBL" id="TIA89124.1"/>
    </source>
</evidence>
<dbReference type="InterPro" id="IPR043129">
    <property type="entry name" value="ATPase_NBD"/>
</dbReference>
<dbReference type="PRINTS" id="PR00190">
    <property type="entry name" value="ACTIN"/>
</dbReference>
<accession>A0A4T0FNM5</accession>
<dbReference type="Proteomes" id="UP000310189">
    <property type="component" value="Unassembled WGS sequence"/>
</dbReference>
<dbReference type="EMBL" id="SPNW01000030">
    <property type="protein sequence ID" value="TIA89124.1"/>
    <property type="molecule type" value="Genomic_DNA"/>
</dbReference>
<evidence type="ECO:0000256" key="2">
    <source>
        <dbReference type="SAM" id="MobiDB-lite"/>
    </source>
</evidence>
<dbReference type="Gene3D" id="3.30.420.40">
    <property type="match status" value="2"/>
</dbReference>
<sequence>MVIYGAAYSIRLLDEVSAIVVSAGTSTLSAGYAGEDTPKLVIPTQYTHKGNDAYFGDNGVDVYRDGFDVDNTMSDSLINDFDRFTQLLEHSLTHLLRADTQQHPLLFTEPAWNTHKHREKIAEIAFEKFNVPGFYIANDSVLSAFAAGKSTALIIDIGAESTSVTPIVDGFVLRKGVLRNNVGGTQVTNHYLNSLEQTQRDNLLKNLIPHQLIDSKTSCEPGQAPNFSLRQDIHPTESWLNYSKSKILKDWREATSAILESTWDEHKVYQRSPKSYEFPNGFSDSYQVARFKANEILIHPNTFQSQPSTNTFEPASISPSSQKSLPDLIRESIQAAESDSRTQLLSNIILVGGVSATPGLSERIQNDVFSLFSSNRVKVHTPANPVERKFSSWLGGSILGSLGTFHQLWISQDEWKEFGKPIVNMRCK</sequence>
<name>A0A4T0FNM5_9BASI</name>
<gene>
    <name evidence="3" type="ORF">E3P99_02237</name>
</gene>
<proteinExistence type="inferred from homology"/>
<dbReference type="AlphaFoldDB" id="A0A4T0FNM5"/>
<dbReference type="PANTHER" id="PTHR11937">
    <property type="entry name" value="ACTIN"/>
    <property type="match status" value="1"/>
</dbReference>
<keyword evidence="4" id="KW-1185">Reference proteome</keyword>
<comment type="similarity">
    <text evidence="1">Belongs to the actin family.</text>
</comment>
<reference evidence="3 4" key="1">
    <citation type="submission" date="2019-03" db="EMBL/GenBank/DDBJ databases">
        <title>Sequencing 23 genomes of Wallemia ichthyophaga.</title>
        <authorList>
            <person name="Gostincar C."/>
        </authorList>
    </citation>
    <scope>NUCLEOTIDE SEQUENCE [LARGE SCALE GENOMIC DNA]</scope>
    <source>
        <strain evidence="3 4">EXF-5753</strain>
    </source>
</reference>
<feature type="region of interest" description="Disordered" evidence="2">
    <location>
        <begin position="302"/>
        <end position="323"/>
    </location>
</feature>
<dbReference type="SUPFAM" id="SSF53067">
    <property type="entry name" value="Actin-like ATPase domain"/>
    <property type="match status" value="2"/>
</dbReference>
<evidence type="ECO:0008006" key="5">
    <source>
        <dbReference type="Google" id="ProtNLM"/>
    </source>
</evidence>
<dbReference type="SMART" id="SM00268">
    <property type="entry name" value="ACTIN"/>
    <property type="match status" value="1"/>
</dbReference>
<dbReference type="Pfam" id="PF00022">
    <property type="entry name" value="Actin"/>
    <property type="match status" value="1"/>
</dbReference>
<comment type="caution">
    <text evidence="3">The sequence shown here is derived from an EMBL/GenBank/DDBJ whole genome shotgun (WGS) entry which is preliminary data.</text>
</comment>
<dbReference type="OrthoDB" id="5132116at2759"/>
<evidence type="ECO:0000256" key="1">
    <source>
        <dbReference type="RuleBase" id="RU000487"/>
    </source>
</evidence>
<dbReference type="CDD" id="cd13395">
    <property type="entry name" value="ASKHA_NBD_Arp4_ACTL6-like"/>
    <property type="match status" value="1"/>
</dbReference>
<protein>
    <recommendedName>
        <fullName evidence="5">Actin-related protein 4</fullName>
    </recommendedName>
</protein>
<dbReference type="Gene3D" id="3.90.640.10">
    <property type="entry name" value="Actin, Chain A, domain 4"/>
    <property type="match status" value="1"/>
</dbReference>